<reference evidence="2" key="2">
    <citation type="submission" date="2020-05" db="EMBL/GenBank/DDBJ databases">
        <title>Complete genome sequence of Bradyrhizobium diazoefficiens XF4 isolated from soybean nodule.</title>
        <authorList>
            <person name="Noda R."/>
            <person name="Kakizaki K."/>
            <person name="Minamisawa K."/>
        </authorList>
    </citation>
    <scope>NUCLEOTIDE SEQUENCE</scope>
    <source>
        <strain evidence="2">XF4</strain>
    </source>
</reference>
<dbReference type="EMBL" id="AP023094">
    <property type="protein sequence ID" value="BCE48415.1"/>
    <property type="molecule type" value="Genomic_DNA"/>
</dbReference>
<name>A0A809Z986_9BRAD</name>
<accession>A0A809Z986</accession>
<reference evidence="1" key="1">
    <citation type="submission" date="2020-05" db="EMBL/GenBank/DDBJ databases">
        <title>Complete genome sequence of Bradyrhizobium diazoefficiens XF1 isolated from soybean nodule.</title>
        <authorList>
            <person name="Noda R."/>
            <person name="Kakizaki K."/>
            <person name="Minamisawa K."/>
        </authorList>
    </citation>
    <scope>NUCLEOTIDE SEQUENCE</scope>
    <source>
        <strain evidence="1">XF1</strain>
    </source>
</reference>
<dbReference type="EMBL" id="AP023091">
    <property type="protein sequence ID" value="BCE22150.1"/>
    <property type="molecule type" value="Genomic_DNA"/>
</dbReference>
<gene>
    <name evidence="1" type="ORF">XF1B_48310</name>
    <name evidence="2" type="ORF">XF4B_47640</name>
</gene>
<evidence type="ECO:0000313" key="1">
    <source>
        <dbReference type="EMBL" id="BCE22150.1"/>
    </source>
</evidence>
<proteinExistence type="predicted"/>
<dbReference type="AlphaFoldDB" id="A0A809Z986"/>
<organism evidence="2">
    <name type="scientific">Bradyrhizobium diazoefficiens</name>
    <dbReference type="NCBI Taxonomy" id="1355477"/>
    <lineage>
        <taxon>Bacteria</taxon>
        <taxon>Pseudomonadati</taxon>
        <taxon>Pseudomonadota</taxon>
        <taxon>Alphaproteobacteria</taxon>
        <taxon>Hyphomicrobiales</taxon>
        <taxon>Nitrobacteraceae</taxon>
        <taxon>Bradyrhizobium</taxon>
    </lineage>
</organism>
<sequence length="75" mass="7976">MKRAALPGPSLGFWGGRLHYHKSEAAKSGMPFQKTPLFWGPTATAALAKGDLSRVLGRGTADLNCRMGSEGFALE</sequence>
<protein>
    <submittedName>
        <fullName evidence="2">Uncharacterized protein</fullName>
    </submittedName>
</protein>
<evidence type="ECO:0000313" key="2">
    <source>
        <dbReference type="EMBL" id="BCE48415.1"/>
    </source>
</evidence>